<accession>A0A9D1HJE6</accession>
<protein>
    <submittedName>
        <fullName evidence="1">Uncharacterized protein</fullName>
    </submittedName>
</protein>
<name>A0A9D1HJE6_9FIRM</name>
<reference evidence="1" key="2">
    <citation type="journal article" date="2021" name="PeerJ">
        <title>Extensive microbial diversity within the chicken gut microbiome revealed by metagenomics and culture.</title>
        <authorList>
            <person name="Gilroy R."/>
            <person name="Ravi A."/>
            <person name="Getino M."/>
            <person name="Pursley I."/>
            <person name="Horton D.L."/>
            <person name="Alikhan N.F."/>
            <person name="Baker D."/>
            <person name="Gharbi K."/>
            <person name="Hall N."/>
            <person name="Watson M."/>
            <person name="Adriaenssens E.M."/>
            <person name="Foster-Nyarko E."/>
            <person name="Jarju S."/>
            <person name="Secka A."/>
            <person name="Antonio M."/>
            <person name="Oren A."/>
            <person name="Chaudhuri R.R."/>
            <person name="La Ragione R."/>
            <person name="Hildebrand F."/>
            <person name="Pallen M.J."/>
        </authorList>
    </citation>
    <scope>NUCLEOTIDE SEQUENCE</scope>
    <source>
        <strain evidence="1">2830</strain>
    </source>
</reference>
<dbReference type="Proteomes" id="UP000824124">
    <property type="component" value="Unassembled WGS sequence"/>
</dbReference>
<dbReference type="AlphaFoldDB" id="A0A9D1HJE6"/>
<evidence type="ECO:0000313" key="2">
    <source>
        <dbReference type="Proteomes" id="UP000824124"/>
    </source>
</evidence>
<reference evidence="1" key="1">
    <citation type="submission" date="2020-10" db="EMBL/GenBank/DDBJ databases">
        <authorList>
            <person name="Gilroy R."/>
        </authorList>
    </citation>
    <scope>NUCLEOTIDE SEQUENCE</scope>
    <source>
        <strain evidence="1">2830</strain>
    </source>
</reference>
<dbReference type="EMBL" id="DVMH01000018">
    <property type="protein sequence ID" value="HIU10189.1"/>
    <property type="molecule type" value="Genomic_DNA"/>
</dbReference>
<proteinExistence type="predicted"/>
<organism evidence="1 2">
    <name type="scientific">Candidatus Avidehalobacter gallistercoris</name>
    <dbReference type="NCBI Taxonomy" id="2840694"/>
    <lineage>
        <taxon>Bacteria</taxon>
        <taxon>Bacillati</taxon>
        <taxon>Bacillota</taxon>
        <taxon>Clostridia</taxon>
        <taxon>Eubacteriales</taxon>
        <taxon>Peptococcaceae</taxon>
        <taxon>Peptococcaceae incertae sedis</taxon>
        <taxon>Candidatus Avidehalobacter</taxon>
    </lineage>
</organism>
<gene>
    <name evidence="1" type="ORF">IAB00_02940</name>
</gene>
<sequence length="144" mass="16511">MYHFFLGEMELPLAPEKYSLRLPKKSEVLTMADGHEVALARPCGLREISFEMLLPYFAESPLLKDGIKVYRPIHYLNELSEWAKSGEARRLIIYRTLPSGEEIFNTNMLVILDGYQVIEAADLGFDVKVAIALREYAAPVTRRY</sequence>
<evidence type="ECO:0000313" key="1">
    <source>
        <dbReference type="EMBL" id="HIU10189.1"/>
    </source>
</evidence>
<comment type="caution">
    <text evidence="1">The sequence shown here is derived from an EMBL/GenBank/DDBJ whole genome shotgun (WGS) entry which is preliminary data.</text>
</comment>